<keyword evidence="4" id="KW-1185">Reference proteome</keyword>
<reference evidence="3 4" key="1">
    <citation type="submission" date="2023-11" db="EMBL/GenBank/DDBJ databases">
        <title>Arctic aerobic anoxygenic photoheterotroph Sediminicoccus rosea KRV36 adapts its photosynthesis to long days of polar summer.</title>
        <authorList>
            <person name="Tomasch J."/>
            <person name="Kopejtka K."/>
            <person name="Bily T."/>
            <person name="Gardiner A.T."/>
            <person name="Gardian Z."/>
            <person name="Shivaramu S."/>
            <person name="Koblizek M."/>
            <person name="Engelhardt F."/>
            <person name="Kaftan D."/>
        </authorList>
    </citation>
    <scope>NUCLEOTIDE SEQUENCE [LARGE SCALE GENOMIC DNA]</scope>
    <source>
        <strain evidence="3 4">R-30</strain>
    </source>
</reference>
<evidence type="ECO:0008006" key="5">
    <source>
        <dbReference type="Google" id="ProtNLM"/>
    </source>
</evidence>
<feature type="region of interest" description="Disordered" evidence="1">
    <location>
        <begin position="201"/>
        <end position="230"/>
    </location>
</feature>
<keyword evidence="2" id="KW-0812">Transmembrane</keyword>
<feature type="compositionally biased region" description="Pro residues" evidence="1">
    <location>
        <begin position="206"/>
        <end position="215"/>
    </location>
</feature>
<feature type="transmembrane region" description="Helical" evidence="2">
    <location>
        <begin position="7"/>
        <end position="27"/>
    </location>
</feature>
<feature type="transmembrane region" description="Helical" evidence="2">
    <location>
        <begin position="176"/>
        <end position="195"/>
    </location>
</feature>
<sequence length="230" mass="24204">MPRLLPFAIAIFMLTPFLLWGGFYAAGMRGGVEAWQSPIGWVLLATSLPLAGLFWIQNLRQLGNSMGAASRLGLAARLAALLPFAMLGIGLAGAAWLWWSGEGVALAVIALLATLGLSVFARRAAEAAVEPGFTPAPPAADQRAEDELGRGILLFFANVAMALALLAYYVTPQVLLWALAALVPIAFVLMMRLAWWATEGGQPAPGAQPPAAPPARRPEARPADGLRQAA</sequence>
<protein>
    <recommendedName>
        <fullName evidence="5">Intracellular septation protein A</fullName>
    </recommendedName>
</protein>
<feature type="transmembrane region" description="Helical" evidence="2">
    <location>
        <begin position="152"/>
        <end position="170"/>
    </location>
</feature>
<dbReference type="Proteomes" id="UP001305521">
    <property type="component" value="Chromosome"/>
</dbReference>
<organism evidence="3 4">
    <name type="scientific">Sediminicoccus rosea</name>
    <dbReference type="NCBI Taxonomy" id="1225128"/>
    <lineage>
        <taxon>Bacteria</taxon>
        <taxon>Pseudomonadati</taxon>
        <taxon>Pseudomonadota</taxon>
        <taxon>Alphaproteobacteria</taxon>
        <taxon>Acetobacterales</taxon>
        <taxon>Roseomonadaceae</taxon>
        <taxon>Sediminicoccus</taxon>
    </lineage>
</organism>
<proteinExistence type="predicted"/>
<name>A0ABZ0PCA6_9PROT</name>
<feature type="transmembrane region" description="Helical" evidence="2">
    <location>
        <begin position="104"/>
        <end position="121"/>
    </location>
</feature>
<gene>
    <name evidence="3" type="ORF">R9Z33_13860</name>
</gene>
<dbReference type="RefSeq" id="WP_318647167.1">
    <property type="nucleotide sequence ID" value="NZ_CP137852.1"/>
</dbReference>
<keyword evidence="2" id="KW-1133">Transmembrane helix</keyword>
<feature type="transmembrane region" description="Helical" evidence="2">
    <location>
        <begin position="39"/>
        <end position="57"/>
    </location>
</feature>
<evidence type="ECO:0000313" key="3">
    <source>
        <dbReference type="EMBL" id="WPB83191.1"/>
    </source>
</evidence>
<feature type="transmembrane region" description="Helical" evidence="2">
    <location>
        <begin position="78"/>
        <end position="98"/>
    </location>
</feature>
<accession>A0ABZ0PCA6</accession>
<evidence type="ECO:0000256" key="1">
    <source>
        <dbReference type="SAM" id="MobiDB-lite"/>
    </source>
</evidence>
<evidence type="ECO:0000313" key="4">
    <source>
        <dbReference type="Proteomes" id="UP001305521"/>
    </source>
</evidence>
<dbReference type="EMBL" id="CP137852">
    <property type="protein sequence ID" value="WPB83191.1"/>
    <property type="molecule type" value="Genomic_DNA"/>
</dbReference>
<keyword evidence="2" id="KW-0472">Membrane</keyword>
<evidence type="ECO:0000256" key="2">
    <source>
        <dbReference type="SAM" id="Phobius"/>
    </source>
</evidence>